<protein>
    <submittedName>
        <fullName evidence="1">Uncharacterized protein</fullName>
    </submittedName>
</protein>
<organism evidence="1 2">
    <name type="scientific">Gordonia terrae C-6</name>
    <dbReference type="NCBI Taxonomy" id="1316928"/>
    <lineage>
        <taxon>Bacteria</taxon>
        <taxon>Bacillati</taxon>
        <taxon>Actinomycetota</taxon>
        <taxon>Actinomycetes</taxon>
        <taxon>Mycobacteriales</taxon>
        <taxon>Gordoniaceae</taxon>
        <taxon>Gordonia</taxon>
    </lineage>
</organism>
<dbReference type="AlphaFoldDB" id="R7YAV1"/>
<comment type="caution">
    <text evidence="1">The sequence shown here is derived from an EMBL/GenBank/DDBJ whole genome shotgun (WGS) entry which is preliminary data.</text>
</comment>
<proteinExistence type="predicted"/>
<name>R7YAV1_9ACTN</name>
<accession>R7YAV1</accession>
<evidence type="ECO:0000313" key="1">
    <source>
        <dbReference type="EMBL" id="EON32879.1"/>
    </source>
</evidence>
<evidence type="ECO:0000313" key="2">
    <source>
        <dbReference type="Proteomes" id="UP000013569"/>
    </source>
</evidence>
<dbReference type="Proteomes" id="UP000013569">
    <property type="component" value="Unassembled WGS sequence"/>
</dbReference>
<gene>
    <name evidence="1" type="ORF">GTC6_10981</name>
</gene>
<dbReference type="EMBL" id="AQPW01000010">
    <property type="protein sequence ID" value="EON32879.1"/>
    <property type="molecule type" value="Genomic_DNA"/>
</dbReference>
<sequence>MSMNYDQLLIEWAHTYHGYERLAGGPGELYELLAPLRHEFNQHGMVPDWAGIDLLRGWAFYLVRAHRHSGGYEPFTVEYPEVFAIADAIDKHSAVTDADRPPATTWQLIETSDVLRNDSSLSRV</sequence>
<reference evidence="1 2" key="1">
    <citation type="journal article" date="2013" name="Genome Announc.">
        <title>Draft Genome Sequence of a Benzothiophene-Desulfurizing Bacterium, Gordona terrae Strain C-6.</title>
        <authorList>
            <person name="Wang W."/>
            <person name="Ma T."/>
            <person name="Ren Y."/>
            <person name="Li G."/>
        </authorList>
    </citation>
    <scope>NUCLEOTIDE SEQUENCE [LARGE SCALE GENOMIC DNA]</scope>
    <source>
        <strain evidence="1 2">C-6</strain>
    </source>
</reference>